<keyword evidence="5" id="KW-1185">Reference proteome</keyword>
<dbReference type="InterPro" id="IPR007890">
    <property type="entry name" value="CHASE2"/>
</dbReference>
<dbReference type="PANTHER" id="PTHR33121:SF70">
    <property type="entry name" value="SIGNALING PROTEIN YKOW"/>
    <property type="match status" value="1"/>
</dbReference>
<dbReference type="SMART" id="SM00267">
    <property type="entry name" value="GGDEF"/>
    <property type="match status" value="1"/>
</dbReference>
<feature type="transmembrane region" description="Helical" evidence="1">
    <location>
        <begin position="39"/>
        <end position="57"/>
    </location>
</feature>
<reference evidence="4" key="1">
    <citation type="submission" date="2022-06" db="EMBL/GenBank/DDBJ databases">
        <title>Genome sequence of Phormidium yuhuli AB48 isolated from an industrial photobioreactor environment.</title>
        <authorList>
            <person name="Qiu Y."/>
            <person name="Noonan A.J.C."/>
            <person name="Dofher K."/>
            <person name="Koch M."/>
            <person name="Kieft B."/>
            <person name="Lin X."/>
            <person name="Ziels R.M."/>
            <person name="Hallam S.J."/>
        </authorList>
    </citation>
    <scope>NUCLEOTIDE SEQUENCE</scope>
    <source>
        <strain evidence="4">AB48</strain>
    </source>
</reference>
<evidence type="ECO:0000313" key="4">
    <source>
        <dbReference type="EMBL" id="USR93005.1"/>
    </source>
</evidence>
<dbReference type="Proteomes" id="UP001056708">
    <property type="component" value="Chromosome"/>
</dbReference>
<dbReference type="Gene3D" id="3.30.70.270">
    <property type="match status" value="1"/>
</dbReference>
<sequence>MHSDTLRNCTTLKLLREKLAQSRLPQRLRSLGIWHKGRINYTIIALNLLVMLVITFLRGVGSFEAGELAQFDAVIRQGSQVRLDPRLVILEITEADIRRYHWPFSDERLGEILAALQVHNPRVIGLDVYRDFDPDTGDETLAEQLRVDNLIVIQNIANSVTAPRGVSEHQVGFNDVILDRDQVVRRHLLFANTQEGEIVYSFGLRVVLKYLESEGIALANDPHHPDGIRFGKSRLVPLSSSPGGYHHIDDAGYQILLNYVHHSEASGAQMLSVSQLLDGEFNPQLLRDRIVLIGSTAPTLRDRFATPFSSQRADRDGVNMPGVELHRNMANQLLGLALGEQQPWRFIPDGLELLWGWAWIALIMTLVWRLRHLGRLLGALLLTLLGLSVLEWGFFALNVWLPGIWIRWGMVLGGTLTFIYSLAHHFLNDPLTQLPNQTFLYEIGSNWRVWTWGKARGLGVIILDLNRFKAVNSCLGHKTGDRILIDVSKRLQSPLQPRNYLARVGADEFVLLLPNATSLEAVMQVAQQLRRYLKRPFILETGQPVFLTASIGVAYGCQSQTLLLEDAKSAMHRAKALHLFQPVAFDPDVHTQAISTFQLELDLRESMSHSQVYLPPQHPAHDEGLTDSNLPHSELGDRFRVYYQPLVDLHSGRIAGFEALLRWQHPQRGMVSPAEFIPVAEETGAIISLGAWVLYEACYQMRAWQHQFPDHAQSIISVNLSPYQLQSPDLKQRLQDILTETGLAPESLKLEITESAVMEEVQTTLEVLHDLKRLQVKLGIDDFGTGYSSLSYLNRFPVNTLKIDRSFVWRMEDSAQDRAIIQTILDLAHILGLDAIAEGIETPEQLAQLRDLGCDIGQGYWFAKPLPAPAAAQLLARRPRW</sequence>
<accession>A0ABY5AVD8</accession>
<dbReference type="NCBIfam" id="TIGR00254">
    <property type="entry name" value="GGDEF"/>
    <property type="match status" value="1"/>
</dbReference>
<dbReference type="PROSITE" id="PS50887">
    <property type="entry name" value="GGDEF"/>
    <property type="match status" value="1"/>
</dbReference>
<feature type="transmembrane region" description="Helical" evidence="1">
    <location>
        <begin position="353"/>
        <end position="370"/>
    </location>
</feature>
<dbReference type="PROSITE" id="PS50883">
    <property type="entry name" value="EAL"/>
    <property type="match status" value="1"/>
</dbReference>
<evidence type="ECO:0000259" key="2">
    <source>
        <dbReference type="PROSITE" id="PS50883"/>
    </source>
</evidence>
<dbReference type="Pfam" id="PF00990">
    <property type="entry name" value="GGDEF"/>
    <property type="match status" value="1"/>
</dbReference>
<dbReference type="Pfam" id="PF05226">
    <property type="entry name" value="CHASE2"/>
    <property type="match status" value="1"/>
</dbReference>
<dbReference type="RefSeq" id="WP_252665180.1">
    <property type="nucleotide sequence ID" value="NZ_CP098611.1"/>
</dbReference>
<protein>
    <submittedName>
        <fullName evidence="4">EAL domain-containing protein</fullName>
    </submittedName>
</protein>
<dbReference type="Pfam" id="PF00563">
    <property type="entry name" value="EAL"/>
    <property type="match status" value="1"/>
</dbReference>
<keyword evidence="1" id="KW-1133">Transmembrane helix</keyword>
<keyword evidence="1" id="KW-0472">Membrane</keyword>
<dbReference type="SMART" id="SM00052">
    <property type="entry name" value="EAL"/>
    <property type="match status" value="1"/>
</dbReference>
<dbReference type="CDD" id="cd01948">
    <property type="entry name" value="EAL"/>
    <property type="match status" value="1"/>
</dbReference>
<dbReference type="PANTHER" id="PTHR33121">
    <property type="entry name" value="CYCLIC DI-GMP PHOSPHODIESTERASE PDEF"/>
    <property type="match status" value="1"/>
</dbReference>
<dbReference type="SUPFAM" id="SSF141868">
    <property type="entry name" value="EAL domain-like"/>
    <property type="match status" value="1"/>
</dbReference>
<evidence type="ECO:0000313" key="5">
    <source>
        <dbReference type="Proteomes" id="UP001056708"/>
    </source>
</evidence>
<keyword evidence="1" id="KW-0812">Transmembrane</keyword>
<dbReference type="InterPro" id="IPR029787">
    <property type="entry name" value="Nucleotide_cyclase"/>
</dbReference>
<feature type="transmembrane region" description="Helical" evidence="1">
    <location>
        <begin position="376"/>
        <end position="401"/>
    </location>
</feature>
<dbReference type="Gene3D" id="3.20.20.450">
    <property type="entry name" value="EAL domain"/>
    <property type="match status" value="1"/>
</dbReference>
<dbReference type="InterPro" id="IPR001633">
    <property type="entry name" value="EAL_dom"/>
</dbReference>
<evidence type="ECO:0000256" key="1">
    <source>
        <dbReference type="SAM" id="Phobius"/>
    </source>
</evidence>
<dbReference type="InterPro" id="IPR043128">
    <property type="entry name" value="Rev_trsase/Diguanyl_cyclase"/>
</dbReference>
<dbReference type="EMBL" id="CP098611">
    <property type="protein sequence ID" value="USR93005.1"/>
    <property type="molecule type" value="Genomic_DNA"/>
</dbReference>
<organism evidence="4 5">
    <name type="scientific">Phormidium yuhuli AB48</name>
    <dbReference type="NCBI Taxonomy" id="2940671"/>
    <lineage>
        <taxon>Bacteria</taxon>
        <taxon>Bacillati</taxon>
        <taxon>Cyanobacteriota</taxon>
        <taxon>Cyanophyceae</taxon>
        <taxon>Oscillatoriophycideae</taxon>
        <taxon>Oscillatoriales</taxon>
        <taxon>Oscillatoriaceae</taxon>
        <taxon>Phormidium</taxon>
        <taxon>Phormidium yuhuli</taxon>
    </lineage>
</organism>
<proteinExistence type="predicted"/>
<evidence type="ECO:0000259" key="3">
    <source>
        <dbReference type="PROSITE" id="PS50887"/>
    </source>
</evidence>
<dbReference type="InterPro" id="IPR000160">
    <property type="entry name" value="GGDEF_dom"/>
</dbReference>
<name>A0ABY5AVD8_9CYAN</name>
<dbReference type="CDD" id="cd01949">
    <property type="entry name" value="GGDEF"/>
    <property type="match status" value="1"/>
</dbReference>
<gene>
    <name evidence="4" type="ORF">NEA10_09920</name>
</gene>
<dbReference type="InterPro" id="IPR050706">
    <property type="entry name" value="Cyclic-di-GMP_PDE-like"/>
</dbReference>
<dbReference type="SMART" id="SM01080">
    <property type="entry name" value="CHASE2"/>
    <property type="match status" value="1"/>
</dbReference>
<feature type="domain" description="GGDEF" evidence="3">
    <location>
        <begin position="456"/>
        <end position="587"/>
    </location>
</feature>
<dbReference type="SUPFAM" id="SSF55073">
    <property type="entry name" value="Nucleotide cyclase"/>
    <property type="match status" value="1"/>
</dbReference>
<dbReference type="InterPro" id="IPR035919">
    <property type="entry name" value="EAL_sf"/>
</dbReference>
<feature type="domain" description="EAL" evidence="2">
    <location>
        <begin position="623"/>
        <end position="879"/>
    </location>
</feature>